<dbReference type="PROSITE" id="PS00211">
    <property type="entry name" value="ABC_TRANSPORTER_1"/>
    <property type="match status" value="1"/>
</dbReference>
<comment type="caution">
    <text evidence="10">The sequence shown here is derived from an EMBL/GenBank/DDBJ whole genome shotgun (WGS) entry which is preliminary data.</text>
</comment>
<evidence type="ECO:0000256" key="7">
    <source>
        <dbReference type="ARBA" id="ARBA00022967"/>
    </source>
</evidence>
<dbReference type="Proteomes" id="UP000191554">
    <property type="component" value="Unassembled WGS sequence"/>
</dbReference>
<keyword evidence="11" id="KW-1185">Reference proteome</keyword>
<dbReference type="GO" id="GO:0016887">
    <property type="term" value="F:ATP hydrolysis activity"/>
    <property type="evidence" value="ECO:0007669"/>
    <property type="project" value="InterPro"/>
</dbReference>
<dbReference type="FunFam" id="3.40.50.300:FF:000224">
    <property type="entry name" value="Energy-coupling factor transporter ATP-binding protein EcfA"/>
    <property type="match status" value="1"/>
</dbReference>
<dbReference type="SMART" id="SM00382">
    <property type="entry name" value="AAA"/>
    <property type="match status" value="1"/>
</dbReference>
<dbReference type="AlphaFoldDB" id="A0A1V4SHG2"/>
<evidence type="ECO:0000256" key="2">
    <source>
        <dbReference type="ARBA" id="ARBA00005417"/>
    </source>
</evidence>
<comment type="subcellular location">
    <subcellularLocation>
        <location evidence="1">Cell membrane</location>
        <topology evidence="1">Peripheral membrane protein</topology>
    </subcellularLocation>
</comment>
<evidence type="ECO:0000313" key="10">
    <source>
        <dbReference type="EMBL" id="OPX42681.1"/>
    </source>
</evidence>
<dbReference type="GO" id="GO:0005524">
    <property type="term" value="F:ATP binding"/>
    <property type="evidence" value="ECO:0007669"/>
    <property type="project" value="UniProtKB-KW"/>
</dbReference>
<feature type="domain" description="ABC transporter" evidence="9">
    <location>
        <begin position="2"/>
        <end position="242"/>
    </location>
</feature>
<dbReference type="InterPro" id="IPR017871">
    <property type="entry name" value="ABC_transporter-like_CS"/>
</dbReference>
<dbReference type="SUPFAM" id="SSF52540">
    <property type="entry name" value="P-loop containing nucleoside triphosphate hydrolases"/>
    <property type="match status" value="1"/>
</dbReference>
<dbReference type="InterPro" id="IPR003439">
    <property type="entry name" value="ABC_transporter-like_ATP-bd"/>
</dbReference>
<keyword evidence="10" id="KW-0378">Hydrolase</keyword>
<comment type="similarity">
    <text evidence="2">Belongs to the ABC transporter superfamily.</text>
</comment>
<dbReference type="OrthoDB" id="501320at2"/>
<evidence type="ECO:0000256" key="1">
    <source>
        <dbReference type="ARBA" id="ARBA00004202"/>
    </source>
</evidence>
<dbReference type="InterPro" id="IPR015856">
    <property type="entry name" value="ABC_transpr_CbiO/EcfA_su"/>
</dbReference>
<sequence length="285" mass="31225">MIEFKDFSFKYKNGEKNALSGINLKINRGDFVGVIGNSGAGKSTFTYAVNGVIPHHFEGDFYGEVIVNGKDTVESSPSELALSVGSVFQDIDGQMVASVVEDELLFGLENFGVPHQEIEKRISDILKMVGIEELRHRNISTLSGGQKQKVAISAVVALMPDILVLDEPTAELDPQSSQQIFGMLRMLNEKMGITVIVVEQKIMLLSEFSKRLLIFNEGSIFLEGSPQEVLKDTSKLLEIGVNCPRVASLANCLTDRKLYEGRVPVNIEEAEAMVGSIIKVNCQGQ</sequence>
<dbReference type="InterPro" id="IPR050095">
    <property type="entry name" value="ECF_ABC_transporter_ATP-bd"/>
</dbReference>
<evidence type="ECO:0000256" key="6">
    <source>
        <dbReference type="ARBA" id="ARBA00022840"/>
    </source>
</evidence>
<proteinExistence type="inferred from homology"/>
<organism evidence="10 11">
    <name type="scientific">Ruminiclostridium hungatei</name>
    <name type="common">Clostridium hungatei</name>
    <dbReference type="NCBI Taxonomy" id="48256"/>
    <lineage>
        <taxon>Bacteria</taxon>
        <taxon>Bacillati</taxon>
        <taxon>Bacillota</taxon>
        <taxon>Clostridia</taxon>
        <taxon>Eubacteriales</taxon>
        <taxon>Oscillospiraceae</taxon>
        <taxon>Ruminiclostridium</taxon>
    </lineage>
</organism>
<evidence type="ECO:0000256" key="4">
    <source>
        <dbReference type="ARBA" id="ARBA00022475"/>
    </source>
</evidence>
<dbReference type="GO" id="GO:0043190">
    <property type="term" value="C:ATP-binding cassette (ABC) transporter complex"/>
    <property type="evidence" value="ECO:0007669"/>
    <property type="project" value="TreeGrafter"/>
</dbReference>
<dbReference type="Gene3D" id="3.40.50.300">
    <property type="entry name" value="P-loop containing nucleotide triphosphate hydrolases"/>
    <property type="match status" value="1"/>
</dbReference>
<evidence type="ECO:0000256" key="8">
    <source>
        <dbReference type="ARBA" id="ARBA00023136"/>
    </source>
</evidence>
<protein>
    <submittedName>
        <fullName evidence="10">Energy-coupling factor transporter ATP-binding protein EcfA1</fullName>
        <ecNumber evidence="10">3.6.3.-</ecNumber>
    </submittedName>
</protein>
<keyword evidence="3" id="KW-0813">Transport</keyword>
<dbReference type="CDD" id="cd03225">
    <property type="entry name" value="ABC_cobalt_CbiO_domain1"/>
    <property type="match status" value="1"/>
</dbReference>
<evidence type="ECO:0000256" key="5">
    <source>
        <dbReference type="ARBA" id="ARBA00022741"/>
    </source>
</evidence>
<dbReference type="PANTHER" id="PTHR43553">
    <property type="entry name" value="HEAVY METAL TRANSPORTER"/>
    <property type="match status" value="1"/>
</dbReference>
<dbReference type="STRING" id="48256.CLHUN_35030"/>
<dbReference type="RefSeq" id="WP_080065923.1">
    <property type="nucleotide sequence ID" value="NZ_MZGX01000026.1"/>
</dbReference>
<keyword evidence="6 10" id="KW-0067">ATP-binding</keyword>
<reference evidence="10 11" key="1">
    <citation type="submission" date="2017-03" db="EMBL/GenBank/DDBJ databases">
        <title>Genome sequence of Clostridium hungatei DSM 14427.</title>
        <authorList>
            <person name="Poehlein A."/>
            <person name="Daniel R."/>
        </authorList>
    </citation>
    <scope>NUCLEOTIDE SEQUENCE [LARGE SCALE GENOMIC DNA]</scope>
    <source>
        <strain evidence="10 11">DSM 14427</strain>
    </source>
</reference>
<evidence type="ECO:0000313" key="11">
    <source>
        <dbReference type="Proteomes" id="UP000191554"/>
    </source>
</evidence>
<evidence type="ECO:0000259" key="9">
    <source>
        <dbReference type="PROSITE" id="PS50893"/>
    </source>
</evidence>
<keyword evidence="7" id="KW-1278">Translocase</keyword>
<dbReference type="PROSITE" id="PS50893">
    <property type="entry name" value="ABC_TRANSPORTER_2"/>
    <property type="match status" value="1"/>
</dbReference>
<dbReference type="Pfam" id="PF00005">
    <property type="entry name" value="ABC_tran"/>
    <property type="match status" value="1"/>
</dbReference>
<dbReference type="InterPro" id="IPR003593">
    <property type="entry name" value="AAA+_ATPase"/>
</dbReference>
<keyword evidence="8" id="KW-0472">Membrane</keyword>
<keyword evidence="4" id="KW-1003">Cell membrane</keyword>
<evidence type="ECO:0000256" key="3">
    <source>
        <dbReference type="ARBA" id="ARBA00022448"/>
    </source>
</evidence>
<dbReference type="EC" id="3.6.3.-" evidence="10"/>
<accession>A0A1V4SHG2</accession>
<dbReference type="GO" id="GO:0042626">
    <property type="term" value="F:ATPase-coupled transmembrane transporter activity"/>
    <property type="evidence" value="ECO:0007669"/>
    <property type="project" value="TreeGrafter"/>
</dbReference>
<keyword evidence="5" id="KW-0547">Nucleotide-binding</keyword>
<gene>
    <name evidence="10" type="primary">ecfA1_2</name>
    <name evidence="10" type="ORF">CLHUN_35030</name>
</gene>
<name>A0A1V4SHG2_RUMHU</name>
<dbReference type="EMBL" id="MZGX01000026">
    <property type="protein sequence ID" value="OPX42681.1"/>
    <property type="molecule type" value="Genomic_DNA"/>
</dbReference>
<dbReference type="InterPro" id="IPR027417">
    <property type="entry name" value="P-loop_NTPase"/>
</dbReference>